<proteinExistence type="predicted"/>
<keyword evidence="1" id="KW-0472">Membrane</keyword>
<evidence type="ECO:0000256" key="1">
    <source>
        <dbReference type="SAM" id="Phobius"/>
    </source>
</evidence>
<dbReference type="AlphaFoldDB" id="I4C1H9"/>
<accession>I4C1H9</accession>
<dbReference type="RefSeq" id="WP_014808576.1">
    <property type="nucleotide sequence ID" value="NC_018025.1"/>
</dbReference>
<reference evidence="3" key="1">
    <citation type="submission" date="2012-06" db="EMBL/GenBank/DDBJ databases">
        <title>Complete sequence of chromosome of Desulfomonile tiedjei DSM 6799.</title>
        <authorList>
            <person name="Lucas S."/>
            <person name="Copeland A."/>
            <person name="Lapidus A."/>
            <person name="Glavina del Rio T."/>
            <person name="Dalin E."/>
            <person name="Tice H."/>
            <person name="Bruce D."/>
            <person name="Goodwin L."/>
            <person name="Pitluck S."/>
            <person name="Peters L."/>
            <person name="Ovchinnikova G."/>
            <person name="Zeytun A."/>
            <person name="Lu M."/>
            <person name="Kyrpides N."/>
            <person name="Mavromatis K."/>
            <person name="Ivanova N."/>
            <person name="Brettin T."/>
            <person name="Detter J.C."/>
            <person name="Han C."/>
            <person name="Larimer F."/>
            <person name="Land M."/>
            <person name="Hauser L."/>
            <person name="Markowitz V."/>
            <person name="Cheng J.-F."/>
            <person name="Hugenholtz P."/>
            <person name="Woyke T."/>
            <person name="Wu D."/>
            <person name="Spring S."/>
            <person name="Schroeder M."/>
            <person name="Brambilla E."/>
            <person name="Klenk H.-P."/>
            <person name="Eisen J.A."/>
        </authorList>
    </citation>
    <scope>NUCLEOTIDE SEQUENCE [LARGE SCALE GENOMIC DNA]</scope>
    <source>
        <strain evidence="3">ATCC 49306 / DSM 6799 / DCB-1</strain>
    </source>
</reference>
<dbReference type="EMBL" id="CP003360">
    <property type="protein sequence ID" value="AFM23420.1"/>
    <property type="molecule type" value="Genomic_DNA"/>
</dbReference>
<gene>
    <name evidence="2" type="ordered locus">Desti_0694</name>
</gene>
<keyword evidence="3" id="KW-1185">Reference proteome</keyword>
<dbReference type="eggNOG" id="ENOG502ZQFS">
    <property type="taxonomic scope" value="Bacteria"/>
</dbReference>
<keyword evidence="1" id="KW-1133">Transmembrane helix</keyword>
<organism evidence="2 3">
    <name type="scientific">Desulfomonile tiedjei (strain ATCC 49306 / DSM 6799 / DCB-1)</name>
    <dbReference type="NCBI Taxonomy" id="706587"/>
    <lineage>
        <taxon>Bacteria</taxon>
        <taxon>Pseudomonadati</taxon>
        <taxon>Thermodesulfobacteriota</taxon>
        <taxon>Desulfomonilia</taxon>
        <taxon>Desulfomonilales</taxon>
        <taxon>Desulfomonilaceae</taxon>
        <taxon>Desulfomonile</taxon>
    </lineage>
</organism>
<feature type="transmembrane region" description="Helical" evidence="1">
    <location>
        <begin position="275"/>
        <end position="295"/>
    </location>
</feature>
<feature type="transmembrane region" description="Helical" evidence="1">
    <location>
        <begin position="61"/>
        <end position="79"/>
    </location>
</feature>
<dbReference type="Proteomes" id="UP000006055">
    <property type="component" value="Chromosome"/>
</dbReference>
<feature type="transmembrane region" description="Helical" evidence="1">
    <location>
        <begin position="307"/>
        <end position="327"/>
    </location>
</feature>
<evidence type="ECO:0000313" key="3">
    <source>
        <dbReference type="Proteomes" id="UP000006055"/>
    </source>
</evidence>
<sequence length="514" mass="58472">MNIKPEEFVFSGFQIVLLLLFLVIAGQSITWPVVDDLAYLQYCGYLFAEHGLTPYKDFYDFQMPGTHLLFSALVWLVGVSALKWRLLDIALTSLLLTVTALWMRKKFNWQVALFGSQLVGFMYFSFGPNWSLQRDFIMLLPISLALVLLAAVKHKSLYRTCWCIGLLFGLSAAIKPQAAIGLPVVLFMAELEAREKDAYRKGSFLRLIYVSLSGFFGFLLPLALIFLWLYHTDAFYPFLDIWTKYLPCYNSLLGWDVCGSTYERIAFIAKNYVKFGGFAILIAPLTLSLYFTLFFSSAPRSQKRWSLFLTALAFVYSVNVAMAGKFFPYHWLPVFYFFVLVASLCIAALSQEMARSAKTFPIMVLLISSAILFRPSGFTLRPLIGHPVSIERDLVQMVRCLTTGGDTPHSVQVLAHNGTAHRAAILSKSISGSRFLTDTIFYVNEQSPTVQELRQRFLKEFLANKPEFILEGGCQVRSKTTDGFPALQRAIRENYSIVCEKDDFKVWRRSFCSR</sequence>
<feature type="transmembrane region" description="Helical" evidence="1">
    <location>
        <begin position="109"/>
        <end position="126"/>
    </location>
</feature>
<name>I4C1H9_DESTA</name>
<dbReference type="HOGENOM" id="CLU_524546_0_0_7"/>
<dbReference type="KEGG" id="dti:Desti_0694"/>
<feature type="transmembrane region" description="Helical" evidence="1">
    <location>
        <begin position="12"/>
        <end position="34"/>
    </location>
</feature>
<feature type="transmembrane region" description="Helical" evidence="1">
    <location>
        <begin position="207"/>
        <end position="230"/>
    </location>
</feature>
<dbReference type="OrthoDB" id="108826at2"/>
<feature type="transmembrane region" description="Helical" evidence="1">
    <location>
        <begin position="333"/>
        <end position="350"/>
    </location>
</feature>
<evidence type="ECO:0000313" key="2">
    <source>
        <dbReference type="EMBL" id="AFM23420.1"/>
    </source>
</evidence>
<protein>
    <recommendedName>
        <fullName evidence="4">Glycosyltransferase RgtA/B/C/D-like domain-containing protein</fullName>
    </recommendedName>
</protein>
<feature type="transmembrane region" description="Helical" evidence="1">
    <location>
        <begin position="135"/>
        <end position="152"/>
    </location>
</feature>
<keyword evidence="1" id="KW-0812">Transmembrane</keyword>
<evidence type="ECO:0008006" key="4">
    <source>
        <dbReference type="Google" id="ProtNLM"/>
    </source>
</evidence>